<dbReference type="GO" id="GO:0003676">
    <property type="term" value="F:nucleic acid binding"/>
    <property type="evidence" value="ECO:0007669"/>
    <property type="project" value="InterPro"/>
</dbReference>
<evidence type="ECO:0000313" key="7">
    <source>
        <dbReference type="Proteomes" id="UP000678393"/>
    </source>
</evidence>
<proteinExistence type="predicted"/>
<dbReference type="CDD" id="cd18022">
    <property type="entry name" value="DEXHc_ASCC3_2"/>
    <property type="match status" value="1"/>
</dbReference>
<keyword evidence="7" id="KW-1185">Reference proteome</keyword>
<keyword evidence="2" id="KW-0378">Hydrolase</keyword>
<keyword evidence="3" id="KW-0347">Helicase</keyword>
<dbReference type="GO" id="GO:0005524">
    <property type="term" value="F:ATP binding"/>
    <property type="evidence" value="ECO:0007669"/>
    <property type="project" value="UniProtKB-KW"/>
</dbReference>
<dbReference type="InterPro" id="IPR014001">
    <property type="entry name" value="Helicase_ATP-bd"/>
</dbReference>
<dbReference type="SUPFAM" id="SSF52540">
    <property type="entry name" value="P-loop containing nucleoside triphosphate hydrolases"/>
    <property type="match status" value="2"/>
</dbReference>
<protein>
    <recommendedName>
        <fullName evidence="5">Helicase ATP-binding domain-containing protein</fullName>
    </recommendedName>
</protein>
<dbReference type="FunFam" id="1.10.150.20:FF:000028">
    <property type="entry name" value="activating signal cointegrator 1 complex subunit 3"/>
    <property type="match status" value="1"/>
</dbReference>
<dbReference type="InterPro" id="IPR011545">
    <property type="entry name" value="DEAD/DEAH_box_helicase_dom"/>
</dbReference>
<dbReference type="PANTHER" id="PTHR47961">
    <property type="entry name" value="DNA POLYMERASE THETA, PUTATIVE (AFU_ORTHOLOGUE AFUA_1G05260)-RELATED"/>
    <property type="match status" value="1"/>
</dbReference>
<dbReference type="GO" id="GO:0005634">
    <property type="term" value="C:nucleus"/>
    <property type="evidence" value="ECO:0007669"/>
    <property type="project" value="TreeGrafter"/>
</dbReference>
<dbReference type="EMBL" id="CAJHNH020008567">
    <property type="protein sequence ID" value="CAG5136751.1"/>
    <property type="molecule type" value="Genomic_DNA"/>
</dbReference>
<accession>A0A8S4AFX8</accession>
<dbReference type="FunFam" id="3.40.50.300:FF:000198">
    <property type="entry name" value="Activating signal cointegrator 1 complex subunit"/>
    <property type="match status" value="1"/>
</dbReference>
<dbReference type="SUPFAM" id="SSF158702">
    <property type="entry name" value="Sec63 N-terminal domain-like"/>
    <property type="match status" value="1"/>
</dbReference>
<dbReference type="PROSITE" id="PS51192">
    <property type="entry name" value="HELICASE_ATP_BIND_1"/>
    <property type="match status" value="1"/>
</dbReference>
<dbReference type="PANTHER" id="PTHR47961:SF4">
    <property type="entry name" value="ACTIVATING SIGNAL COINTEGRATOR 1 COMPLEX SUBUNIT 3"/>
    <property type="match status" value="1"/>
</dbReference>
<evidence type="ECO:0000256" key="1">
    <source>
        <dbReference type="ARBA" id="ARBA00022741"/>
    </source>
</evidence>
<name>A0A8S4AFX8_9EUPU</name>
<keyword evidence="4" id="KW-0067">ATP-binding</keyword>
<dbReference type="Gene3D" id="3.40.50.300">
    <property type="entry name" value="P-loop containing nucleotide triphosphate hydrolases"/>
    <property type="match status" value="2"/>
</dbReference>
<feature type="non-terminal residue" evidence="6">
    <location>
        <position position="511"/>
    </location>
</feature>
<sequence>NATRIMRALFEMALRNGNPLLAARLLEMCKMVDKRLWTFENPMRQFSILPHEILTKLEAKRLLPEKLREMDSKEIGLMVHHVKMGPVIKKCVHQIPSLILDASIQPITRTVLRVRLEITPDFKWDDKIHGSTAEPFWIWVEDPDNNHIYHSEYFMLQKKQVVNQETQNLVFTIPIFEPLPSQYYIKAVSDRWIGSSVTHPVSFQHLILPERHPPHTDLLTLQPLPLAALKDIKFEALYNFTHFNPIQTQIFHTLYHKDCNVLLGAPTGSGKTIAAELAIFRVFKEYPKFKAVYIAPLKALVRERMDDWKVRIEQKLGKKVVELTGDVTPDMRAVANADLIVTTPEKWDGVSRSWQTRNYVKAVALLVIDEIHLLGDDRGPVLEVIVSRTNFISSHTEKPVRVVGLSTALANARDLADWLGIREVGLFNFRPSVRPVPLEVHVKGFPGQHYCPRMATMNKPTFQAIKTHSPHKPVLVFVSSRRQTRLTALDLIAFLAAEDNPKQWLHMPEED</sequence>
<dbReference type="Gene3D" id="1.10.150.20">
    <property type="entry name" value="5' to 3' exonuclease, C-terminal subdomain"/>
    <property type="match status" value="1"/>
</dbReference>
<dbReference type="Gene3D" id="1.10.3380.10">
    <property type="entry name" value="Sec63 N-terminal domain-like domain"/>
    <property type="match status" value="1"/>
</dbReference>
<keyword evidence="1" id="KW-0547">Nucleotide-binding</keyword>
<evidence type="ECO:0000256" key="3">
    <source>
        <dbReference type="ARBA" id="ARBA00022806"/>
    </source>
</evidence>
<dbReference type="FunFam" id="2.60.40.150:FF:000004">
    <property type="entry name" value="RNA helicase, activating signal cointegrator 1"/>
    <property type="match status" value="1"/>
</dbReference>
<dbReference type="Pfam" id="PF02889">
    <property type="entry name" value="Sec63"/>
    <property type="match status" value="1"/>
</dbReference>
<dbReference type="InterPro" id="IPR050474">
    <property type="entry name" value="Hel308_SKI2-like"/>
</dbReference>
<comment type="caution">
    <text evidence="6">The sequence shown here is derived from an EMBL/GenBank/DDBJ whole genome shotgun (WGS) entry which is preliminary data.</text>
</comment>
<dbReference type="Gene3D" id="2.60.40.150">
    <property type="entry name" value="C2 domain"/>
    <property type="match status" value="1"/>
</dbReference>
<dbReference type="InterPro" id="IPR027417">
    <property type="entry name" value="P-loop_NTPase"/>
</dbReference>
<feature type="domain" description="Helicase ATP-binding" evidence="5">
    <location>
        <begin position="252"/>
        <end position="427"/>
    </location>
</feature>
<dbReference type="InterPro" id="IPR004179">
    <property type="entry name" value="Sec63-dom"/>
</dbReference>
<evidence type="ECO:0000256" key="4">
    <source>
        <dbReference type="ARBA" id="ARBA00022840"/>
    </source>
</evidence>
<feature type="non-terminal residue" evidence="6">
    <location>
        <position position="1"/>
    </location>
</feature>
<dbReference type="GO" id="GO:0016787">
    <property type="term" value="F:hydrolase activity"/>
    <property type="evidence" value="ECO:0007669"/>
    <property type="project" value="UniProtKB-KW"/>
</dbReference>
<dbReference type="Pfam" id="PF00270">
    <property type="entry name" value="DEAD"/>
    <property type="match status" value="1"/>
</dbReference>
<dbReference type="AlphaFoldDB" id="A0A8S4AFX8"/>
<dbReference type="Proteomes" id="UP000678393">
    <property type="component" value="Unassembled WGS sequence"/>
</dbReference>
<reference evidence="6" key="1">
    <citation type="submission" date="2021-04" db="EMBL/GenBank/DDBJ databases">
        <authorList>
            <consortium name="Molecular Ecology Group"/>
        </authorList>
    </citation>
    <scope>NUCLEOTIDE SEQUENCE</scope>
</reference>
<gene>
    <name evidence="6" type="ORF">CUNI_LOCUS22309</name>
</gene>
<evidence type="ECO:0000256" key="2">
    <source>
        <dbReference type="ARBA" id="ARBA00022801"/>
    </source>
</evidence>
<dbReference type="OrthoDB" id="5575at2759"/>
<dbReference type="GO" id="GO:0004386">
    <property type="term" value="F:helicase activity"/>
    <property type="evidence" value="ECO:0007669"/>
    <property type="project" value="UniProtKB-KW"/>
</dbReference>
<dbReference type="SMART" id="SM00973">
    <property type="entry name" value="Sec63"/>
    <property type="match status" value="1"/>
</dbReference>
<evidence type="ECO:0000259" key="5">
    <source>
        <dbReference type="PROSITE" id="PS51192"/>
    </source>
</evidence>
<evidence type="ECO:0000313" key="6">
    <source>
        <dbReference type="EMBL" id="CAG5136751.1"/>
    </source>
</evidence>
<dbReference type="InterPro" id="IPR035892">
    <property type="entry name" value="C2_domain_sf"/>
</dbReference>
<dbReference type="SMART" id="SM00487">
    <property type="entry name" value="DEXDc"/>
    <property type="match status" value="1"/>
</dbReference>
<organism evidence="6 7">
    <name type="scientific">Candidula unifasciata</name>
    <dbReference type="NCBI Taxonomy" id="100452"/>
    <lineage>
        <taxon>Eukaryota</taxon>
        <taxon>Metazoa</taxon>
        <taxon>Spiralia</taxon>
        <taxon>Lophotrochozoa</taxon>
        <taxon>Mollusca</taxon>
        <taxon>Gastropoda</taxon>
        <taxon>Heterobranchia</taxon>
        <taxon>Euthyneura</taxon>
        <taxon>Panpulmonata</taxon>
        <taxon>Eupulmonata</taxon>
        <taxon>Stylommatophora</taxon>
        <taxon>Helicina</taxon>
        <taxon>Helicoidea</taxon>
        <taxon>Geomitridae</taxon>
        <taxon>Candidula</taxon>
    </lineage>
</organism>